<dbReference type="GO" id="GO:0008168">
    <property type="term" value="F:methyltransferase activity"/>
    <property type="evidence" value="ECO:0007669"/>
    <property type="project" value="UniProtKB-KW"/>
</dbReference>
<dbReference type="Pfam" id="PF03781">
    <property type="entry name" value="FGE-sulfatase"/>
    <property type="match status" value="1"/>
</dbReference>
<keyword evidence="1" id="KW-0489">Methyltransferase</keyword>
<dbReference type="InterPro" id="IPR019257">
    <property type="entry name" value="MeTrfase_dom"/>
</dbReference>
<evidence type="ECO:0000256" key="2">
    <source>
        <dbReference type="ARBA" id="ARBA00022679"/>
    </source>
</evidence>
<dbReference type="Gene3D" id="3.40.50.150">
    <property type="entry name" value="Vaccinia Virus protein VP39"/>
    <property type="match status" value="1"/>
</dbReference>
<evidence type="ECO:0000313" key="5">
    <source>
        <dbReference type="EMBL" id="KAJ2752154.1"/>
    </source>
</evidence>
<dbReference type="Pfam" id="PF10017">
    <property type="entry name" value="Methyltransf_33"/>
    <property type="match status" value="1"/>
</dbReference>
<accession>A0A9W8GT09</accession>
<keyword evidence="2" id="KW-0808">Transferase</keyword>
<reference evidence="5" key="1">
    <citation type="submission" date="2022-07" db="EMBL/GenBank/DDBJ databases">
        <title>Phylogenomic reconstructions and comparative analyses of Kickxellomycotina fungi.</title>
        <authorList>
            <person name="Reynolds N.K."/>
            <person name="Stajich J.E."/>
            <person name="Barry K."/>
            <person name="Grigoriev I.V."/>
            <person name="Crous P."/>
            <person name="Smith M.E."/>
        </authorList>
    </citation>
    <scope>NUCLEOTIDE SEQUENCE</scope>
    <source>
        <strain evidence="5">BCRC 34297</strain>
    </source>
</reference>
<gene>
    <name evidence="5" type="ORF">GGI19_004021</name>
</gene>
<dbReference type="SUPFAM" id="SSF56436">
    <property type="entry name" value="C-type lectin-like"/>
    <property type="match status" value="1"/>
</dbReference>
<dbReference type="NCBIfam" id="TIGR03439">
    <property type="entry name" value="methyl_EasF"/>
    <property type="match status" value="1"/>
</dbReference>
<name>A0A9W8GT09_9FUNG</name>
<sequence length="927" mass="104309">MFASIDYETATSIAPKSPDAYKASSQDSVDAPSQYQFIDFRAAASPDRQKRMPPIVEQIITGLTTLTELPGGSTAKYRTLPTLLLYDNAGLELFDRITYLPEYYLTNCEIEVLRTHIDSIVDQIPDDSDVIELGCGSLRKTQILLDALNQQRSGVTYYAIDVMPQPLHDSMDSLAPKFANVSFVALCGTYDEVLTHFKKSTRRKTLLWLGSSIGNFSCDGAVKFLTDISDSALAANDAVIVGMDKQKAPEIIMAAYHDSQDITAKFELNALSHANYIFSSYVAELNGSLSASDECNVCTFDTDKFRYTGEYDEEVGRHNAYLEALEDTLVKWPREIASQVKELCGNDGNLMLKRGERIYVESSHKYGDGSASVLARSTGLTHAAQWQDSRSYYMLNLFRKPPATMSPPPAIESSSLSKWSEPIHRVRMMLQQPLDPGAPSQYPTIPTLPEWRHLWSAWDTLVLHIIPRRCLHDRPIDLRHPFIFYLGHVPAFADIHMAAAEKAQLTEPQSYAQWFERGIDPNVENLSICHSHSEVPAEWPLLDDILAYRDRVRARFTNWLSAYEDGGRRVQADATRHVWMAFEHEALHFETLLYMVLQMKPDDIRAPIEASFAPLSGRLPRESWIRYSGGSDSVFGLAGDNEYAMQGQELRPGHVFGWDNESPQMRLSLEPFAIRSQPITNGEYLVFLQAISGSSESVDGLVPRSWIILDQEPSSLLAGDYGVRTVVGLPSIIGTEAALWPVCVSQKQASAYAKWSGKRLPTEVEWIHASRTYHLACALATGDRKAEFAACKNIDRFLDQELKQGSVQEILQRPYDMFVPSDANVDLASWHPQPVAADGATFIGNAWEWTSTQFYPYDGFKPSAMYPGYSADFFDPISAHTHDSTHYVVQGGSYATHRRLAHRQTFRNWYQRGYPYVLATFRLVDEY</sequence>
<evidence type="ECO:0000313" key="6">
    <source>
        <dbReference type="Proteomes" id="UP001140011"/>
    </source>
</evidence>
<keyword evidence="6" id="KW-1185">Reference proteome</keyword>
<feature type="domain" description="Sulfatase-modifying factor enzyme-like" evidence="3">
    <location>
        <begin position="648"/>
        <end position="924"/>
    </location>
</feature>
<dbReference type="PANTHER" id="PTHR43397">
    <property type="entry name" value="ERGOTHIONEINE BIOSYNTHESIS PROTEIN 1"/>
    <property type="match status" value="1"/>
</dbReference>
<evidence type="ECO:0000259" key="3">
    <source>
        <dbReference type="Pfam" id="PF03781"/>
    </source>
</evidence>
<dbReference type="AlphaFoldDB" id="A0A9W8GT09"/>
<dbReference type="GO" id="GO:0032259">
    <property type="term" value="P:methylation"/>
    <property type="evidence" value="ECO:0007669"/>
    <property type="project" value="UniProtKB-KW"/>
</dbReference>
<dbReference type="Proteomes" id="UP001140011">
    <property type="component" value="Unassembled WGS sequence"/>
</dbReference>
<dbReference type="PANTHER" id="PTHR43397:SF1">
    <property type="entry name" value="ERGOTHIONEINE BIOSYNTHESIS PROTEIN 1"/>
    <property type="match status" value="1"/>
</dbReference>
<feature type="domain" description="Histidine-specific methyltransferase SAM-dependent" evidence="4">
    <location>
        <begin position="59"/>
        <end position="399"/>
    </location>
</feature>
<dbReference type="InterPro" id="IPR005532">
    <property type="entry name" value="SUMF_dom"/>
</dbReference>
<comment type="caution">
    <text evidence="5">The sequence shown here is derived from an EMBL/GenBank/DDBJ whole genome shotgun (WGS) entry which is preliminary data.</text>
</comment>
<dbReference type="Gene3D" id="3.90.1580.10">
    <property type="entry name" value="paralog of FGE (formylglycine-generating enzyme)"/>
    <property type="match status" value="1"/>
</dbReference>
<organism evidence="5 6">
    <name type="scientific">Coemansia pectinata</name>
    <dbReference type="NCBI Taxonomy" id="1052879"/>
    <lineage>
        <taxon>Eukaryota</taxon>
        <taxon>Fungi</taxon>
        <taxon>Fungi incertae sedis</taxon>
        <taxon>Zoopagomycota</taxon>
        <taxon>Kickxellomycotina</taxon>
        <taxon>Kickxellomycetes</taxon>
        <taxon>Kickxellales</taxon>
        <taxon>Kickxellaceae</taxon>
        <taxon>Coemansia</taxon>
    </lineage>
</organism>
<dbReference type="InterPro" id="IPR029063">
    <property type="entry name" value="SAM-dependent_MTases_sf"/>
</dbReference>
<dbReference type="OrthoDB" id="659at2759"/>
<dbReference type="InterPro" id="IPR017805">
    <property type="entry name" value="SAM_MeTrfase_EasF-type_put"/>
</dbReference>
<evidence type="ECO:0000259" key="4">
    <source>
        <dbReference type="Pfam" id="PF10017"/>
    </source>
</evidence>
<dbReference type="EMBL" id="JANBUH010000316">
    <property type="protein sequence ID" value="KAJ2752154.1"/>
    <property type="molecule type" value="Genomic_DNA"/>
</dbReference>
<protein>
    <submittedName>
        <fullName evidence="5">Uncharacterized protein</fullName>
    </submittedName>
</protein>
<dbReference type="InterPro" id="IPR016187">
    <property type="entry name" value="CTDL_fold"/>
</dbReference>
<proteinExistence type="predicted"/>
<dbReference type="InterPro" id="IPR051128">
    <property type="entry name" value="EgtD_Methyltrsf_superfamily"/>
</dbReference>
<evidence type="ECO:0000256" key="1">
    <source>
        <dbReference type="ARBA" id="ARBA00022603"/>
    </source>
</evidence>
<dbReference type="InterPro" id="IPR042095">
    <property type="entry name" value="SUMF_sf"/>
</dbReference>